<feature type="region of interest" description="Disordered" evidence="1">
    <location>
        <begin position="396"/>
        <end position="438"/>
    </location>
</feature>
<accession>A0A2T3A522</accession>
<feature type="compositionally biased region" description="Basic and acidic residues" evidence="1">
    <location>
        <begin position="88"/>
        <end position="117"/>
    </location>
</feature>
<gene>
    <name evidence="2" type="ORF">BD289DRAFT_483517</name>
</gene>
<evidence type="ECO:0000256" key="1">
    <source>
        <dbReference type="SAM" id="MobiDB-lite"/>
    </source>
</evidence>
<dbReference type="InParanoid" id="A0A2T3A522"/>
<proteinExistence type="predicted"/>
<feature type="compositionally biased region" description="Basic and acidic residues" evidence="1">
    <location>
        <begin position="265"/>
        <end position="282"/>
    </location>
</feature>
<name>A0A2T3A522_9PEZI</name>
<feature type="compositionally biased region" description="Low complexity" evidence="1">
    <location>
        <begin position="189"/>
        <end position="206"/>
    </location>
</feature>
<evidence type="ECO:0000313" key="3">
    <source>
        <dbReference type="Proteomes" id="UP000241462"/>
    </source>
</evidence>
<feature type="compositionally biased region" description="Polar residues" evidence="1">
    <location>
        <begin position="226"/>
        <end position="261"/>
    </location>
</feature>
<dbReference type="EMBL" id="KZ678466">
    <property type="protein sequence ID" value="PSR83001.1"/>
    <property type="molecule type" value="Genomic_DNA"/>
</dbReference>
<dbReference type="AlphaFoldDB" id="A0A2T3A522"/>
<dbReference type="Proteomes" id="UP000241462">
    <property type="component" value="Unassembled WGS sequence"/>
</dbReference>
<feature type="region of interest" description="Disordered" evidence="1">
    <location>
        <begin position="37"/>
        <end position="338"/>
    </location>
</feature>
<feature type="region of interest" description="Disordered" evidence="1">
    <location>
        <begin position="351"/>
        <end position="376"/>
    </location>
</feature>
<feature type="compositionally biased region" description="Basic and acidic residues" evidence="1">
    <location>
        <begin position="423"/>
        <end position="438"/>
    </location>
</feature>
<protein>
    <submittedName>
        <fullName evidence="2">Uncharacterized protein</fullName>
    </submittedName>
</protein>
<dbReference type="OrthoDB" id="3439480at2759"/>
<organism evidence="2 3">
    <name type="scientific">Coniella lustricola</name>
    <dbReference type="NCBI Taxonomy" id="2025994"/>
    <lineage>
        <taxon>Eukaryota</taxon>
        <taxon>Fungi</taxon>
        <taxon>Dikarya</taxon>
        <taxon>Ascomycota</taxon>
        <taxon>Pezizomycotina</taxon>
        <taxon>Sordariomycetes</taxon>
        <taxon>Sordariomycetidae</taxon>
        <taxon>Diaporthales</taxon>
        <taxon>Schizoparmaceae</taxon>
        <taxon>Coniella</taxon>
    </lineage>
</organism>
<feature type="compositionally biased region" description="Basic and acidic residues" evidence="1">
    <location>
        <begin position="149"/>
        <end position="177"/>
    </location>
</feature>
<reference evidence="2 3" key="1">
    <citation type="journal article" date="2018" name="Mycol. Prog.">
        <title>Coniella lustricola, a new species from submerged detritus.</title>
        <authorList>
            <person name="Raudabaugh D.B."/>
            <person name="Iturriaga T."/>
            <person name="Carver A."/>
            <person name="Mondo S."/>
            <person name="Pangilinan J."/>
            <person name="Lipzen A."/>
            <person name="He G."/>
            <person name="Amirebrahimi M."/>
            <person name="Grigoriev I.V."/>
            <person name="Miller A.N."/>
        </authorList>
    </citation>
    <scope>NUCLEOTIDE SEQUENCE [LARGE SCALE GENOMIC DNA]</scope>
    <source>
        <strain evidence="2 3">B22-T-1</strain>
    </source>
</reference>
<evidence type="ECO:0000313" key="2">
    <source>
        <dbReference type="EMBL" id="PSR83001.1"/>
    </source>
</evidence>
<keyword evidence="3" id="KW-1185">Reference proteome</keyword>
<sequence length="438" mass="49302">MTPKYHTQILSEERSKDGRGVIIRERPVKCTGTSDCEFCTSDRRSRRPTRLEFAPISGGRDTASSRSSSVKDRLPTPYNFEYKPVRRASRDAELRERRPSERDHYYSDGERMGDYNLRRSSISRSAAQPIPIPKAKARRSSTAYEDDLYDRHYGGSFRRNSERDSWRRSSPPRHESARVYPGFYDVLGSSASSKASVPPSSSSSPRPSRHRRRHSVDIHQAEPTISYGSSPVTNSYHSTPYGSYNSSDLHSRATSISQSLPKSVRWGDDPRARQNAKIESRPKLSRSASISGAGTGPHLAGEVKSILKKSSSPSEISAKHTEALSSSSSPPAVQAPPTNDQYEALYQSAQRMGIEDRTSSSQRKLNKERAAAPGGEYYHQRHDSRDMMDNLRKRMGGDRRYSFDSPPRRFAMGSAPSSMGGGRRAEAFYDDRYDDRRW</sequence>